<evidence type="ECO:0000256" key="3">
    <source>
        <dbReference type="ARBA" id="ARBA00022737"/>
    </source>
</evidence>
<dbReference type="InterPro" id="IPR048720">
    <property type="entry name" value="PROPPIN"/>
</dbReference>
<name>A0A6H0XZ11_9PEZI</name>
<dbReference type="InterPro" id="IPR001680">
    <property type="entry name" value="WD40_rpt"/>
</dbReference>
<feature type="region of interest" description="Disordered" evidence="5">
    <location>
        <begin position="261"/>
        <end position="299"/>
    </location>
</feature>
<dbReference type="InterPro" id="IPR015943">
    <property type="entry name" value="WD40/YVTN_repeat-like_dom_sf"/>
</dbReference>
<dbReference type="Pfam" id="PF21032">
    <property type="entry name" value="PROPPIN"/>
    <property type="match status" value="1"/>
</dbReference>
<comment type="subcellular location">
    <subcellularLocation>
        <location evidence="1">Vacuole membrane</location>
        <topology evidence="1">Peripheral membrane protein</topology>
    </subcellularLocation>
</comment>
<dbReference type="PANTHER" id="PTHR11227">
    <property type="entry name" value="WD-REPEAT PROTEIN INTERACTING WITH PHOSPHOINOSIDES WIPI -RELATED"/>
    <property type="match status" value="1"/>
</dbReference>
<organism evidence="6 7">
    <name type="scientific">Peltaster fructicola</name>
    <dbReference type="NCBI Taxonomy" id="286661"/>
    <lineage>
        <taxon>Eukaryota</taxon>
        <taxon>Fungi</taxon>
        <taxon>Dikarya</taxon>
        <taxon>Ascomycota</taxon>
        <taxon>Pezizomycotina</taxon>
        <taxon>Dothideomycetes</taxon>
        <taxon>Dothideomycetes incertae sedis</taxon>
        <taxon>Peltaster</taxon>
    </lineage>
</organism>
<evidence type="ECO:0000313" key="7">
    <source>
        <dbReference type="Proteomes" id="UP000503462"/>
    </source>
</evidence>
<evidence type="ECO:0000313" key="6">
    <source>
        <dbReference type="EMBL" id="QIW99904.1"/>
    </source>
</evidence>
<dbReference type="EMBL" id="CP051142">
    <property type="protein sequence ID" value="QIW99904.1"/>
    <property type="molecule type" value="Genomic_DNA"/>
</dbReference>
<dbReference type="SMART" id="SM00320">
    <property type="entry name" value="WD40"/>
    <property type="match status" value="3"/>
</dbReference>
<evidence type="ECO:0000256" key="4">
    <source>
        <dbReference type="ARBA" id="ARBA00025740"/>
    </source>
</evidence>
<evidence type="ECO:0000256" key="2">
    <source>
        <dbReference type="ARBA" id="ARBA00022574"/>
    </source>
</evidence>
<keyword evidence="3" id="KW-0677">Repeat</keyword>
<sequence length="461" mass="49952">MNTRNAIQSSDQDTVLSIGWSHSRRRFAVGLSEGCRVFRADNCLTTHHPRLATDEKAIADGGVGVASVFDDRYLAFAKGGRTPQGSPHIFVFWDATLGKQISVFDLHEPIVSIKLGSAFAAIVLKERTILLQYQQLIPLDGTISERQPTGGNEISKTIVVVPAQSTGQIQIIPFPSGSKRVFRAHNTALRALALSDDSSLIATASIQGTLVRVFDTMTLDQIAEFRRGVDSSIVYSLAISRGNRWVACTSDKGTLHVFDLRPSSQAPVEPQRPLPHRKSVSQGQAPSNASVARSSPPGSVQYQGSIQEYYGLLPAPSIATPASHTAATSALNAFKHSAFAPRALKDIRSVASGPFYIGNESQHWQGGAAYSWTTGPDGTRRRVRNPVPPLANDPSGRPPKGVLAFAAEEMDDNDGALMYVIGGGNDARWERFRLVRGNAGSNGWMLVNEGFRRYLTRQFAD</sequence>
<evidence type="ECO:0008006" key="8">
    <source>
        <dbReference type="Google" id="ProtNLM"/>
    </source>
</evidence>
<dbReference type="Gene3D" id="2.130.10.10">
    <property type="entry name" value="YVTN repeat-like/Quinoprotein amine dehydrogenase"/>
    <property type="match status" value="1"/>
</dbReference>
<comment type="similarity">
    <text evidence="4">Belongs to the WD repeat PROPPIN family.</text>
</comment>
<evidence type="ECO:0000256" key="1">
    <source>
        <dbReference type="ARBA" id="ARBA00004148"/>
    </source>
</evidence>
<evidence type="ECO:0000256" key="5">
    <source>
        <dbReference type="SAM" id="MobiDB-lite"/>
    </source>
</evidence>
<dbReference type="SUPFAM" id="SSF50978">
    <property type="entry name" value="WD40 repeat-like"/>
    <property type="match status" value="1"/>
</dbReference>
<keyword evidence="7" id="KW-1185">Reference proteome</keyword>
<proteinExistence type="inferred from homology"/>
<reference evidence="6 7" key="1">
    <citation type="journal article" date="2016" name="Sci. Rep.">
        <title>Peltaster fructicola genome reveals evolution from an invasive phytopathogen to an ectophytic parasite.</title>
        <authorList>
            <person name="Xu C."/>
            <person name="Chen H."/>
            <person name="Gleason M.L."/>
            <person name="Xu J.R."/>
            <person name="Liu H."/>
            <person name="Zhang R."/>
            <person name="Sun G."/>
        </authorList>
    </citation>
    <scope>NUCLEOTIDE SEQUENCE [LARGE SCALE GENOMIC DNA]</scope>
    <source>
        <strain evidence="6 7">LNHT1506</strain>
    </source>
</reference>
<dbReference type="GO" id="GO:0005774">
    <property type="term" value="C:vacuolar membrane"/>
    <property type="evidence" value="ECO:0007669"/>
    <property type="project" value="UniProtKB-SubCell"/>
</dbReference>
<dbReference type="AlphaFoldDB" id="A0A6H0XZ11"/>
<feature type="compositionally biased region" description="Polar residues" evidence="5">
    <location>
        <begin position="280"/>
        <end position="299"/>
    </location>
</feature>
<dbReference type="OrthoDB" id="1667587at2759"/>
<accession>A0A6H0XZ11</accession>
<protein>
    <recommendedName>
        <fullName evidence="8">Anaphase-promoting complex subunit 4 WD40 domain-containing protein</fullName>
    </recommendedName>
</protein>
<dbReference type="InterPro" id="IPR036322">
    <property type="entry name" value="WD40_repeat_dom_sf"/>
</dbReference>
<dbReference type="Proteomes" id="UP000503462">
    <property type="component" value="Chromosome 4"/>
</dbReference>
<gene>
    <name evidence="6" type="ORF">AMS68_005422</name>
</gene>
<keyword evidence="2" id="KW-0853">WD repeat</keyword>